<dbReference type="Pfam" id="PF00459">
    <property type="entry name" value="Inositol_P"/>
    <property type="match status" value="1"/>
</dbReference>
<evidence type="ECO:0000313" key="11">
    <source>
        <dbReference type="Proteomes" id="UP000183002"/>
    </source>
</evidence>
<dbReference type="InterPro" id="IPR020583">
    <property type="entry name" value="Inositol_monoP_metal-BS"/>
</dbReference>
<keyword evidence="6 9" id="KW-0479">Metal-binding</keyword>
<accession>A0A1H8C4W3</accession>
<evidence type="ECO:0000256" key="9">
    <source>
        <dbReference type="PIRSR" id="PIRSR600760-2"/>
    </source>
</evidence>
<evidence type="ECO:0000256" key="5">
    <source>
        <dbReference type="ARBA" id="ARBA00019784"/>
    </source>
</evidence>
<evidence type="ECO:0000256" key="2">
    <source>
        <dbReference type="ARBA" id="ARBA00001946"/>
    </source>
</evidence>
<reference evidence="10 11" key="1">
    <citation type="submission" date="2016-10" db="EMBL/GenBank/DDBJ databases">
        <authorList>
            <person name="de Groot N.N."/>
        </authorList>
    </citation>
    <scope>NUCLEOTIDE SEQUENCE [LARGE SCALE GENOMIC DNA]</scope>
    <source>
        <strain evidence="10 11">CGMCC 1.10836</strain>
    </source>
</reference>
<dbReference type="RefSeq" id="WP_050518028.1">
    <property type="nucleotide sequence ID" value="NZ_FOCO01000004.1"/>
</dbReference>
<dbReference type="Proteomes" id="UP000183002">
    <property type="component" value="Unassembled WGS sequence"/>
</dbReference>
<comment type="similarity">
    <text evidence="3">Belongs to the inositol monophosphatase superfamily.</text>
</comment>
<protein>
    <recommendedName>
        <fullName evidence="5">Inositol-1-monophosphatase</fullName>
        <ecNumber evidence="4">3.1.3.25</ecNumber>
    </recommendedName>
</protein>
<evidence type="ECO:0000256" key="3">
    <source>
        <dbReference type="ARBA" id="ARBA00009759"/>
    </source>
</evidence>
<dbReference type="GO" id="GO:0008934">
    <property type="term" value="F:inositol monophosphate 1-phosphatase activity"/>
    <property type="evidence" value="ECO:0007669"/>
    <property type="project" value="InterPro"/>
</dbReference>
<dbReference type="GO" id="GO:0046872">
    <property type="term" value="F:metal ion binding"/>
    <property type="evidence" value="ECO:0007669"/>
    <property type="project" value="UniProtKB-KW"/>
</dbReference>
<keyword evidence="8 9" id="KW-0460">Magnesium</keyword>
<evidence type="ECO:0000256" key="4">
    <source>
        <dbReference type="ARBA" id="ARBA00013106"/>
    </source>
</evidence>
<comment type="catalytic activity">
    <reaction evidence="1">
        <text>a myo-inositol phosphate + H2O = myo-inositol + phosphate</text>
        <dbReference type="Rhea" id="RHEA:24056"/>
        <dbReference type="ChEBI" id="CHEBI:15377"/>
        <dbReference type="ChEBI" id="CHEBI:17268"/>
        <dbReference type="ChEBI" id="CHEBI:43474"/>
        <dbReference type="ChEBI" id="CHEBI:84139"/>
        <dbReference type="EC" id="3.1.3.25"/>
    </reaction>
</comment>
<dbReference type="PROSITE" id="PS00629">
    <property type="entry name" value="IMP_1"/>
    <property type="match status" value="1"/>
</dbReference>
<dbReference type="PRINTS" id="PR00377">
    <property type="entry name" value="IMPHPHTASES"/>
</dbReference>
<evidence type="ECO:0000256" key="6">
    <source>
        <dbReference type="ARBA" id="ARBA00022723"/>
    </source>
</evidence>
<keyword evidence="7" id="KW-0378">Hydrolase</keyword>
<dbReference type="PANTHER" id="PTHR20854:SF4">
    <property type="entry name" value="INOSITOL-1-MONOPHOSPHATASE-RELATED"/>
    <property type="match status" value="1"/>
</dbReference>
<dbReference type="Gene3D" id="3.40.190.80">
    <property type="match status" value="1"/>
</dbReference>
<proteinExistence type="inferred from homology"/>
<feature type="binding site" evidence="9">
    <location>
        <position position="86"/>
    </location>
    <ligand>
        <name>Mg(2+)</name>
        <dbReference type="ChEBI" id="CHEBI:18420"/>
        <label>1</label>
        <note>catalytic</note>
    </ligand>
</feature>
<dbReference type="STRING" id="1077947.SAMN05216227_100459"/>
<feature type="binding site" evidence="9">
    <location>
        <position position="213"/>
    </location>
    <ligand>
        <name>Mg(2+)</name>
        <dbReference type="ChEBI" id="CHEBI:18420"/>
        <label>1</label>
        <note>catalytic</note>
    </ligand>
</feature>
<evidence type="ECO:0000256" key="7">
    <source>
        <dbReference type="ARBA" id="ARBA00022801"/>
    </source>
</evidence>
<dbReference type="InterPro" id="IPR022337">
    <property type="entry name" value="Inositol_monophosphatase_SuhB"/>
</dbReference>
<evidence type="ECO:0000256" key="8">
    <source>
        <dbReference type="ARBA" id="ARBA00022842"/>
    </source>
</evidence>
<organism evidence="10 11">
    <name type="scientific">Pseudorhodobacter antarcticus</name>
    <dbReference type="NCBI Taxonomy" id="1077947"/>
    <lineage>
        <taxon>Bacteria</taxon>
        <taxon>Pseudomonadati</taxon>
        <taxon>Pseudomonadota</taxon>
        <taxon>Alphaproteobacteria</taxon>
        <taxon>Rhodobacterales</taxon>
        <taxon>Paracoccaceae</taxon>
        <taxon>Pseudorhodobacter</taxon>
    </lineage>
</organism>
<dbReference type="OrthoDB" id="9785695at2"/>
<dbReference type="PANTHER" id="PTHR20854">
    <property type="entry name" value="INOSITOL MONOPHOSPHATASE"/>
    <property type="match status" value="1"/>
</dbReference>
<dbReference type="GO" id="GO:0007165">
    <property type="term" value="P:signal transduction"/>
    <property type="evidence" value="ECO:0007669"/>
    <property type="project" value="TreeGrafter"/>
</dbReference>
<dbReference type="AlphaFoldDB" id="A0A1H8C4W3"/>
<feature type="binding site" evidence="9">
    <location>
        <position position="89"/>
    </location>
    <ligand>
        <name>Mg(2+)</name>
        <dbReference type="ChEBI" id="CHEBI:18420"/>
        <label>1</label>
        <note>catalytic</note>
    </ligand>
</feature>
<dbReference type="PRINTS" id="PR01959">
    <property type="entry name" value="SBIMPHPHTASE"/>
</dbReference>
<evidence type="ECO:0000313" key="10">
    <source>
        <dbReference type="EMBL" id="SEM90002.1"/>
    </source>
</evidence>
<dbReference type="SUPFAM" id="SSF56655">
    <property type="entry name" value="Carbohydrate phosphatase"/>
    <property type="match status" value="1"/>
</dbReference>
<comment type="cofactor">
    <cofactor evidence="2 9">
        <name>Mg(2+)</name>
        <dbReference type="ChEBI" id="CHEBI:18420"/>
    </cofactor>
</comment>
<dbReference type="Gene3D" id="3.30.540.10">
    <property type="entry name" value="Fructose-1,6-Bisphosphatase, subunit A, domain 1"/>
    <property type="match status" value="1"/>
</dbReference>
<feature type="binding site" evidence="9">
    <location>
        <position position="88"/>
    </location>
    <ligand>
        <name>Mg(2+)</name>
        <dbReference type="ChEBI" id="CHEBI:18420"/>
        <label>1</label>
        <note>catalytic</note>
    </ligand>
</feature>
<dbReference type="GO" id="GO:0006020">
    <property type="term" value="P:inositol metabolic process"/>
    <property type="evidence" value="ECO:0007669"/>
    <property type="project" value="TreeGrafter"/>
</dbReference>
<dbReference type="EC" id="3.1.3.25" evidence="4"/>
<name>A0A1H8C4W3_9RHOB</name>
<feature type="binding site" evidence="9">
    <location>
        <position position="70"/>
    </location>
    <ligand>
        <name>Mg(2+)</name>
        <dbReference type="ChEBI" id="CHEBI:18420"/>
        <label>1</label>
        <note>catalytic</note>
    </ligand>
</feature>
<dbReference type="InterPro" id="IPR000760">
    <property type="entry name" value="Inositol_monophosphatase-like"/>
</dbReference>
<sequence length="267" mass="28473">MTDIATRYTAAQTIARDAGALALRYFQSFDTLNITSKSHQDFVSEADRNVETLVRAAIKTQFPDDAVVGEEDDPTPGTSGFTWVIDPIDGTTNFIHGIPQWCVAIAIVHNAQTVAGVIHDPVHDECTHAMRGHPAFCNENPIRTLTGRTLTNGSLGVGFSGRTRDSGAVITLIDDLTKQGGVFWRNGSGALSLAYVAQGKLLGYVEEHMNAWDCLAGQLIIQCAGGIIEDQDADHMITHGGRVVTATTETFAQVAALANAAYGNGSN</sequence>
<dbReference type="FunFam" id="3.30.540.10:FF:000003">
    <property type="entry name" value="Inositol-1-monophosphatase"/>
    <property type="match status" value="1"/>
</dbReference>
<gene>
    <name evidence="10" type="ORF">SAMN05216227_100459</name>
</gene>
<dbReference type="EMBL" id="FOCO01000004">
    <property type="protein sequence ID" value="SEM90002.1"/>
    <property type="molecule type" value="Genomic_DNA"/>
</dbReference>
<evidence type="ECO:0000256" key="1">
    <source>
        <dbReference type="ARBA" id="ARBA00001033"/>
    </source>
</evidence>
<keyword evidence="11" id="KW-1185">Reference proteome</keyword>